<reference evidence="1 2" key="1">
    <citation type="submission" date="2019-08" db="EMBL/GenBank/DDBJ databases">
        <title>In-depth cultivation of the pig gut microbiome towards novel bacterial diversity and tailored functional studies.</title>
        <authorList>
            <person name="Wylensek D."/>
            <person name="Hitch T.C.A."/>
            <person name="Clavel T."/>
        </authorList>
    </citation>
    <scope>NUCLEOTIDE SEQUENCE [LARGE SCALE GENOMIC DNA]</scope>
    <source>
        <strain evidence="1 2">LKV-178-WT-2G</strain>
    </source>
</reference>
<comment type="caution">
    <text evidence="1">The sequence shown here is derived from an EMBL/GenBank/DDBJ whole genome shotgun (WGS) entry which is preliminary data.</text>
</comment>
<sequence length="252" mass="29962">MVFTKDIWITPFQLNRTLHIYMPDTIYKEERLPVLYMFDGHNLFFDDVATYGKCWGIKDYLDQNDGRIIVVGIECNHNGDQRLNEFTPYDFYEEEWGYVSQRGRLLIDWMIHELKPYIDTNYPTNPSRDYTYVGGSSMGGTMSLYMAMHHSDMYSKFICVSPHIYPMYKKFREDFDCKILPDTQIYISWGGYEYPTHHIFAMVTDQNLQIIRALLKKEGVDVIPHVFKNDNHSESAWQKELPVWMKECHIVK</sequence>
<dbReference type="Gene3D" id="3.40.50.1820">
    <property type="entry name" value="alpha/beta hydrolase"/>
    <property type="match status" value="1"/>
</dbReference>
<dbReference type="RefSeq" id="WP_154459966.1">
    <property type="nucleotide sequence ID" value="NZ_VUMM01000007.1"/>
</dbReference>
<protein>
    <submittedName>
        <fullName evidence="1">Esterase family protein</fullName>
    </submittedName>
</protein>
<dbReference type="PANTHER" id="PTHR48098">
    <property type="entry name" value="ENTEROCHELIN ESTERASE-RELATED"/>
    <property type="match status" value="1"/>
</dbReference>
<organism evidence="1 2">
    <name type="scientific">Floccifex porci</name>
    <dbReference type="NCBI Taxonomy" id="2606629"/>
    <lineage>
        <taxon>Bacteria</taxon>
        <taxon>Bacillati</taxon>
        <taxon>Bacillota</taxon>
        <taxon>Erysipelotrichia</taxon>
        <taxon>Erysipelotrichales</taxon>
        <taxon>Erysipelotrichaceae</taxon>
        <taxon>Floccifex</taxon>
    </lineage>
</organism>
<keyword evidence="2" id="KW-1185">Reference proteome</keyword>
<dbReference type="InterPro" id="IPR050583">
    <property type="entry name" value="Mycobacterial_A85_antigen"/>
</dbReference>
<accession>A0A7X2T3C3</accession>
<dbReference type="EMBL" id="VUMM01000007">
    <property type="protein sequence ID" value="MSS01429.1"/>
    <property type="molecule type" value="Genomic_DNA"/>
</dbReference>
<evidence type="ECO:0000313" key="2">
    <source>
        <dbReference type="Proteomes" id="UP000470082"/>
    </source>
</evidence>
<name>A0A7X2T3C3_9FIRM</name>
<gene>
    <name evidence="1" type="ORF">FYJ50_04820</name>
</gene>
<dbReference type="SUPFAM" id="SSF53474">
    <property type="entry name" value="alpha/beta-Hydrolases"/>
    <property type="match status" value="1"/>
</dbReference>
<dbReference type="Proteomes" id="UP000470082">
    <property type="component" value="Unassembled WGS sequence"/>
</dbReference>
<dbReference type="InterPro" id="IPR029058">
    <property type="entry name" value="AB_hydrolase_fold"/>
</dbReference>
<dbReference type="PANTHER" id="PTHR48098:SF6">
    <property type="entry name" value="FERRI-BACILLIBACTIN ESTERASE BESA"/>
    <property type="match status" value="1"/>
</dbReference>
<proteinExistence type="predicted"/>
<dbReference type="Pfam" id="PF00756">
    <property type="entry name" value="Esterase"/>
    <property type="match status" value="1"/>
</dbReference>
<dbReference type="InterPro" id="IPR000801">
    <property type="entry name" value="Esterase-like"/>
</dbReference>
<dbReference type="AlphaFoldDB" id="A0A7X2T3C3"/>
<evidence type="ECO:0000313" key="1">
    <source>
        <dbReference type="EMBL" id="MSS01429.1"/>
    </source>
</evidence>